<protein>
    <recommendedName>
        <fullName evidence="6">Acid phosphatase</fullName>
    </recommendedName>
</protein>
<feature type="chain" id="PRO_5041946759" description="Acid phosphatase" evidence="3">
    <location>
        <begin position="20"/>
        <end position="475"/>
    </location>
</feature>
<dbReference type="InterPro" id="IPR000560">
    <property type="entry name" value="His_Pase_clade-2"/>
</dbReference>
<dbReference type="Proteomes" id="UP001054902">
    <property type="component" value="Unassembled WGS sequence"/>
</dbReference>
<sequence length="475" mass="53195">MKLVHTLIAVASFPTAVLSSTAFSPPAGKAPLTFKCSGSISQTYKKRLQLVQVQIIHRHGDRSPITPLINEEYWSNTLPSAALLEKLSEGTKINRITSDGSKVAHAAGGIGPFGKLTKLGLLQMVEVGSRIRDDLHLDEEDGVNIVDEQGNLHIHSGRLFTKTNPIHPSKVKIMSTDFPRTIQSVQALLLGLFPLGYDGELEIDAQNTDILIPDPQPRLSIEQVELERELSKRPHLKEREDELKPLAERITADLHHLIDWENASSGNWGIGEEGGEGEKKSLTFSQLSEVMTCLKVRDMLPDSISQEDFKTITSHSAWKWFENLRDENLAKLAMKNFMNFIMENLSDARNKHMNEENSDDTDHPTLFIYSCHDSSLIGLMCAFKLSMPAEWPEYGSFLKVELFKAEEDIEGDDGTIETKIDYYVRFSLNGEVLHSSWGEDVSSGKDEEIQSDMICLKKLSKSIANEHGHDCILDK</sequence>
<dbReference type="Pfam" id="PF00328">
    <property type="entry name" value="His_Phos_2"/>
    <property type="match status" value="1"/>
</dbReference>
<dbReference type="PANTHER" id="PTHR11567:SF110">
    <property type="entry name" value="2-PHOSPHOXYLOSE PHOSPHATASE 1"/>
    <property type="match status" value="1"/>
</dbReference>
<reference evidence="4 5" key="1">
    <citation type="journal article" date="2021" name="Sci. Rep.">
        <title>The genome of the diatom Chaetoceros tenuissimus carries an ancient integrated fragment of an extant virus.</title>
        <authorList>
            <person name="Hongo Y."/>
            <person name="Kimura K."/>
            <person name="Takaki Y."/>
            <person name="Yoshida Y."/>
            <person name="Baba S."/>
            <person name="Kobayashi G."/>
            <person name="Nagasaki K."/>
            <person name="Hano T."/>
            <person name="Tomaru Y."/>
        </authorList>
    </citation>
    <scope>NUCLEOTIDE SEQUENCE [LARGE SCALE GENOMIC DNA]</scope>
    <source>
        <strain evidence="4 5">NIES-3715</strain>
    </source>
</reference>
<dbReference type="GO" id="GO:0016791">
    <property type="term" value="F:phosphatase activity"/>
    <property type="evidence" value="ECO:0007669"/>
    <property type="project" value="TreeGrafter"/>
</dbReference>
<comment type="caution">
    <text evidence="4">The sequence shown here is derived from an EMBL/GenBank/DDBJ whole genome shotgun (WGS) entry which is preliminary data.</text>
</comment>
<dbReference type="CDD" id="cd07061">
    <property type="entry name" value="HP_HAP_like"/>
    <property type="match status" value="1"/>
</dbReference>
<dbReference type="PROSITE" id="PS00616">
    <property type="entry name" value="HIS_ACID_PHOSPHAT_1"/>
    <property type="match status" value="1"/>
</dbReference>
<dbReference type="InterPro" id="IPR033379">
    <property type="entry name" value="Acid_Pase_AS"/>
</dbReference>
<dbReference type="PANTHER" id="PTHR11567">
    <property type="entry name" value="ACID PHOSPHATASE-RELATED"/>
    <property type="match status" value="1"/>
</dbReference>
<proteinExistence type="inferred from homology"/>
<dbReference type="SUPFAM" id="SSF53254">
    <property type="entry name" value="Phosphoglycerate mutase-like"/>
    <property type="match status" value="1"/>
</dbReference>
<accession>A0AAD3H104</accession>
<evidence type="ECO:0000256" key="3">
    <source>
        <dbReference type="SAM" id="SignalP"/>
    </source>
</evidence>
<feature type="signal peptide" evidence="3">
    <location>
        <begin position="1"/>
        <end position="19"/>
    </location>
</feature>
<keyword evidence="3" id="KW-0732">Signal</keyword>
<dbReference type="InterPro" id="IPR029033">
    <property type="entry name" value="His_PPase_superfam"/>
</dbReference>
<comment type="similarity">
    <text evidence="1">Belongs to the histidine acid phosphatase family.</text>
</comment>
<evidence type="ECO:0008006" key="6">
    <source>
        <dbReference type="Google" id="ProtNLM"/>
    </source>
</evidence>
<name>A0AAD3H104_9STRA</name>
<dbReference type="EMBL" id="BLLK01000022">
    <property type="protein sequence ID" value="GFH45889.1"/>
    <property type="molecule type" value="Genomic_DNA"/>
</dbReference>
<dbReference type="AlphaFoldDB" id="A0AAD3H104"/>
<keyword evidence="5" id="KW-1185">Reference proteome</keyword>
<evidence type="ECO:0000256" key="1">
    <source>
        <dbReference type="ARBA" id="ARBA00005375"/>
    </source>
</evidence>
<organism evidence="4 5">
    <name type="scientific">Chaetoceros tenuissimus</name>
    <dbReference type="NCBI Taxonomy" id="426638"/>
    <lineage>
        <taxon>Eukaryota</taxon>
        <taxon>Sar</taxon>
        <taxon>Stramenopiles</taxon>
        <taxon>Ochrophyta</taxon>
        <taxon>Bacillariophyta</taxon>
        <taxon>Coscinodiscophyceae</taxon>
        <taxon>Chaetocerotophycidae</taxon>
        <taxon>Chaetocerotales</taxon>
        <taxon>Chaetocerotaceae</taxon>
        <taxon>Chaetoceros</taxon>
    </lineage>
</organism>
<evidence type="ECO:0000256" key="2">
    <source>
        <dbReference type="ARBA" id="ARBA00022801"/>
    </source>
</evidence>
<dbReference type="Gene3D" id="3.40.50.1240">
    <property type="entry name" value="Phosphoglycerate mutase-like"/>
    <property type="match status" value="1"/>
</dbReference>
<evidence type="ECO:0000313" key="4">
    <source>
        <dbReference type="EMBL" id="GFH45889.1"/>
    </source>
</evidence>
<gene>
    <name evidence="4" type="ORF">CTEN210_02363</name>
</gene>
<dbReference type="InterPro" id="IPR050645">
    <property type="entry name" value="Histidine_acid_phosphatase"/>
</dbReference>
<keyword evidence="2" id="KW-0378">Hydrolase</keyword>
<evidence type="ECO:0000313" key="5">
    <source>
        <dbReference type="Proteomes" id="UP001054902"/>
    </source>
</evidence>